<evidence type="ECO:0000313" key="2">
    <source>
        <dbReference type="EMBL" id="MBL3689425.1"/>
    </source>
</evidence>
<accession>A0ABS1SNE2</accession>
<keyword evidence="3" id="KW-1185">Reference proteome</keyword>
<proteinExistence type="predicted"/>
<protein>
    <submittedName>
        <fullName evidence="2">Class F sortase</fullName>
    </submittedName>
</protein>
<dbReference type="Gene3D" id="2.40.260.10">
    <property type="entry name" value="Sortase"/>
    <property type="match status" value="1"/>
</dbReference>
<evidence type="ECO:0000313" key="3">
    <source>
        <dbReference type="Proteomes" id="UP001646141"/>
    </source>
</evidence>
<dbReference type="RefSeq" id="WP_202381352.1">
    <property type="nucleotide sequence ID" value="NZ_BAAAMA010000004.1"/>
</dbReference>
<feature type="transmembrane region" description="Helical" evidence="1">
    <location>
        <begin position="17"/>
        <end position="42"/>
    </location>
</feature>
<sequence>MPAPADASRPRRSARRVLIAALSVVTALAVAGGVGLVGLGAWRLVAPAAPAAAERHTVERRAPALAPVAPAEPSRVTIPALSFDAPVTGLPIGDATVLDPPTADEVFWLSDFGLPGAGTDNTVFLIGHTSADGRAVFDPLINRAERTTTALPGDEVLIDTANGTVAYEIIATERHDKTALATVANVWENVPGRLVIITCLFQADRDVAPDNVVVFAQAAPHSAE</sequence>
<dbReference type="InterPro" id="IPR023365">
    <property type="entry name" value="Sortase_dom-sf"/>
</dbReference>
<keyword evidence="1" id="KW-0812">Transmembrane</keyword>
<keyword evidence="1" id="KW-1133">Transmembrane helix</keyword>
<name>A0ABS1SNE2_9MICO</name>
<dbReference type="SUPFAM" id="SSF63817">
    <property type="entry name" value="Sortase"/>
    <property type="match status" value="1"/>
</dbReference>
<dbReference type="CDD" id="cd05829">
    <property type="entry name" value="Sortase_F"/>
    <property type="match status" value="1"/>
</dbReference>
<dbReference type="Proteomes" id="UP001646141">
    <property type="component" value="Unassembled WGS sequence"/>
</dbReference>
<comment type="caution">
    <text evidence="2">The sequence shown here is derived from an EMBL/GenBank/DDBJ whole genome shotgun (WGS) entry which is preliminary data.</text>
</comment>
<gene>
    <name evidence="2" type="ORF">D3226_05545</name>
</gene>
<keyword evidence="1" id="KW-0472">Membrane</keyword>
<dbReference type="InterPro" id="IPR042001">
    <property type="entry name" value="Sortase_F"/>
</dbReference>
<organism evidence="2 3">
    <name type="scientific">Leucobacter chromiireducens subsp. chromiireducens</name>
    <dbReference type="NCBI Taxonomy" id="660067"/>
    <lineage>
        <taxon>Bacteria</taxon>
        <taxon>Bacillati</taxon>
        <taxon>Actinomycetota</taxon>
        <taxon>Actinomycetes</taxon>
        <taxon>Micrococcales</taxon>
        <taxon>Microbacteriaceae</taxon>
        <taxon>Leucobacter</taxon>
    </lineage>
</organism>
<dbReference type="EMBL" id="QYAD01000001">
    <property type="protein sequence ID" value="MBL3689425.1"/>
    <property type="molecule type" value="Genomic_DNA"/>
</dbReference>
<reference evidence="2 3" key="1">
    <citation type="submission" date="2018-09" db="EMBL/GenBank/DDBJ databases">
        <title>Comparative genomics of Leucobacter spp.</title>
        <authorList>
            <person name="Reis A.C."/>
            <person name="Kolvenbach B.A."/>
            <person name="Corvini P.F.X."/>
            <person name="Nunes O.C."/>
        </authorList>
    </citation>
    <scope>NUCLEOTIDE SEQUENCE [LARGE SCALE GENOMIC DNA]</scope>
    <source>
        <strain evidence="2 3">L-1</strain>
    </source>
</reference>
<evidence type="ECO:0000256" key="1">
    <source>
        <dbReference type="SAM" id="Phobius"/>
    </source>
</evidence>